<dbReference type="EMBL" id="PHHE01000001">
    <property type="protein sequence ID" value="PKA67596.1"/>
    <property type="molecule type" value="Genomic_DNA"/>
</dbReference>
<evidence type="ECO:0000313" key="1">
    <source>
        <dbReference type="EMBL" id="PKA67596.1"/>
    </source>
</evidence>
<accession>A0ABX4PRE5</accession>
<dbReference type="Proteomes" id="UP000232455">
    <property type="component" value="Unassembled WGS sequence"/>
</dbReference>
<sequence length="1024" mass="112541">MPQEGEEGVLKLEIMQFHEPNRGRIFPLGEEFVGPTVSIPISMYKWHFKHGDDSYNEIERNATSNPVRYQAPVNLRHGQHEIHHCYKALSLNLWTPWYRTGEFFVIKPPEHGYGNLIHSLIRLPLLDGTGHPGATVRLYKEDRVTPVSAEGEVSTTGKWQLSVISPGLQQGLNTLVVKEAMPGWLGEVFSRAIKIKYYLTPTITKPGVNQIVPGRGIDFEGNCTPGMLIAVVDGNDQNFAYTEGKFFDTTHWKLTLKSDMDLPSGPRTVQTMFRLPDLTYGLGPKITFIVKNLSDPPRVPDINSPDILSIQNQKFPAWGYGGVAGAKVKCFLDGENIPRGETTARDNFWQADIELPPGTRSLVVEQTLNGMASGRSIPRAFRIRPPKVETATFDTPTDNKVVSFSGLGYTGASVEIRITSGPAGASPPRIVEVVGGEWKTTAPNWPYGTYKLEVIQKVPDNASRWIESEPLPLTVDHVLPDVSAVEVIADYQPIFSGQGYTGATVKLFNADGVTPIAPEVKVYEGKWKTTATDVWGPTLNRKVYIKQYLNGQSSAKWIDVPVTIAPRAPEVTEVLEYELSPKIIGTGWPGAILTLVYNVDGIFHKPPNNNGRWEFKRTLPFEPGLTHRFTVIQHYAGQTSSPASGTFVVYRPMVQPRITYPGPNAKVGRDVTVSGDGGMKGATMQLRNVRSGRDLGPPVVLITDGAWSIKVVGLVFDLHTIDAQQTLDGRLSARSQPVAFDVVLLPPEITVPEQNDTRERTSLVRGTGIPFGNVELWLAGMTSPWHTNIDVRANGDWEMHVSLPVGNKTLWARQTFVLDGKTHESQNTEPVTYAVVPAAPFIESPAADEHVGRRMVVSGFGVVGDTVMATLGAAMGNDEVKPDRTWSITLDADQIGGVRDLVVVSTCSDFESAPAKQTVVQGTYLPTLSRPEAGRRVANPVQFAGQGRAGIGEVRSWYDPDLKWVSQVIVTDGAWHATATQSLPGNGCWCWFRQTLTDDANGETVSDWVLSNRFEVDLTGEKKT</sequence>
<evidence type="ECO:0000313" key="2">
    <source>
        <dbReference type="Proteomes" id="UP000232455"/>
    </source>
</evidence>
<gene>
    <name evidence="1" type="ORF">ATI02_0297</name>
</gene>
<organism evidence="1 2">
    <name type="scientific">Pseudomonas baetica</name>
    <dbReference type="NCBI Taxonomy" id="674054"/>
    <lineage>
        <taxon>Bacteria</taxon>
        <taxon>Pseudomonadati</taxon>
        <taxon>Pseudomonadota</taxon>
        <taxon>Gammaproteobacteria</taxon>
        <taxon>Pseudomonadales</taxon>
        <taxon>Pseudomonadaceae</taxon>
        <taxon>Pseudomonas</taxon>
    </lineage>
</organism>
<reference evidence="1 2" key="1">
    <citation type="submission" date="2017-11" db="EMBL/GenBank/DDBJ databases">
        <title>Genome sequencing of a diverse group of Pseudomonas species.</title>
        <authorList>
            <person name="Loper J."/>
        </authorList>
    </citation>
    <scope>NUCLEOTIDE SEQUENCE [LARGE SCALE GENOMIC DNA]</scope>
    <source>
        <strain evidence="1 2">LMG 25716</strain>
    </source>
</reference>
<evidence type="ECO:0008006" key="3">
    <source>
        <dbReference type="Google" id="ProtNLM"/>
    </source>
</evidence>
<name>A0ABX4PRE5_9PSED</name>
<comment type="caution">
    <text evidence="1">The sequence shown here is derived from an EMBL/GenBank/DDBJ whole genome shotgun (WGS) entry which is preliminary data.</text>
</comment>
<keyword evidence="2" id="KW-1185">Reference proteome</keyword>
<proteinExistence type="predicted"/>
<protein>
    <recommendedName>
        <fullName evidence="3">Ig-like domain-containing protein</fullName>
    </recommendedName>
</protein>